<dbReference type="OrthoDB" id="5982270at2759"/>
<dbReference type="AlphaFoldDB" id="A0A9X0A5R4"/>
<comment type="caution">
    <text evidence="2">The sequence shown here is derived from an EMBL/GenBank/DDBJ whole genome shotgun (WGS) entry which is preliminary data.</text>
</comment>
<dbReference type="CDD" id="cd00198">
    <property type="entry name" value="vWFA"/>
    <property type="match status" value="2"/>
</dbReference>
<feature type="domain" description="VWFA" evidence="1">
    <location>
        <begin position="185"/>
        <end position="373"/>
    </location>
</feature>
<reference evidence="2" key="1">
    <citation type="submission" date="2023-01" db="EMBL/GenBank/DDBJ databases">
        <title>Genome assembly of the deep-sea coral Lophelia pertusa.</title>
        <authorList>
            <person name="Herrera S."/>
            <person name="Cordes E."/>
        </authorList>
    </citation>
    <scope>NUCLEOTIDE SEQUENCE</scope>
    <source>
        <strain evidence="2">USNM1676648</strain>
        <tissue evidence="2">Polyp</tissue>
    </source>
</reference>
<dbReference type="SMART" id="SM00327">
    <property type="entry name" value="VWA"/>
    <property type="match status" value="4"/>
</dbReference>
<dbReference type="PANTHER" id="PTHR22588:SF3">
    <property type="entry name" value="VWFA DOMAIN-CONTAINING PROTEIN"/>
    <property type="match status" value="1"/>
</dbReference>
<dbReference type="Proteomes" id="UP001163046">
    <property type="component" value="Unassembled WGS sequence"/>
</dbReference>
<dbReference type="SUPFAM" id="SSF53300">
    <property type="entry name" value="vWA-like"/>
    <property type="match status" value="5"/>
</dbReference>
<dbReference type="EMBL" id="MU825398">
    <property type="protein sequence ID" value="KAJ7393304.1"/>
    <property type="molecule type" value="Genomic_DNA"/>
</dbReference>
<keyword evidence="3" id="KW-1185">Reference proteome</keyword>
<dbReference type="Pfam" id="PF00092">
    <property type="entry name" value="VWA"/>
    <property type="match status" value="4"/>
</dbReference>
<dbReference type="InterPro" id="IPR036465">
    <property type="entry name" value="vWFA_dom_sf"/>
</dbReference>
<feature type="domain" description="VWFA" evidence="1">
    <location>
        <begin position="601"/>
        <end position="780"/>
    </location>
</feature>
<dbReference type="PANTHER" id="PTHR22588">
    <property type="entry name" value="VWFA DOMAIN-CONTAINING PROTEIN"/>
    <property type="match status" value="1"/>
</dbReference>
<feature type="domain" description="VWFA" evidence="1">
    <location>
        <begin position="371"/>
        <end position="546"/>
    </location>
</feature>
<dbReference type="PROSITE" id="PS50234">
    <property type="entry name" value="VWFA"/>
    <property type="match status" value="4"/>
</dbReference>
<protein>
    <recommendedName>
        <fullName evidence="1">VWFA domain-containing protein</fullName>
    </recommendedName>
</protein>
<dbReference type="Gene3D" id="3.40.50.410">
    <property type="entry name" value="von Willebrand factor, type A domain"/>
    <property type="match status" value="5"/>
</dbReference>
<feature type="domain" description="VWFA" evidence="1">
    <location>
        <begin position="1"/>
        <end position="148"/>
    </location>
</feature>
<gene>
    <name evidence="2" type="ORF">OS493_006273</name>
</gene>
<sequence length="882" mass="98007">MIFAISATAQLDELENFQQMKEIINAMIDKYGRGDIMYSVIVYGDEPLRVVNFKADFDSDEALMDFISKMGKSRGASLAKALKLAKEEFSSEGRPNARKILVVITDKRSTSSLKNVTSQGTELEQQDIRVIPVALGDEADLNELQKITPWLDDILKIDKDGNPYKIAEIILKTGLTDKPKLPELDLAFVISTSASNFGNNLKKIKEIIKDIVNKYGINKMHYSLATLGNKLNIVVEFNQEVDDNAEFMALVDSIPTVKGGSDLAKALEESPVMFTEQKGGRPNAKKILVVIIDNKSDSTSDEIDDAASVVKEAGIRVIPVGLDKADEVELDKTTAVEEDVLTPSGDKTAQDISKAIMARALNDLQAVPMVNLIFAVSALSSSNANEKFQKMKDIIKTMVDEYGKERIHYSLIVFGDEPSVELRFARTFDADSQLKAYLDRIDRATDGAALDKALEKAAELFEEYEREGAQNVLVVIMDKKSTSDGKDVKKTAMSLWDVDVEVIPIAFGRDSDEDELKSITPHEENLIAAYVTNKTNKIAETIMDKVIPVAIGTDASPNELEKVTTNRKNIITSPKDEEPKSLGRKIMSTIVKDHPPVEKVDMIIAISSTATLGEQNFQKTKDVIESVVKEYGRERIHYGVVLFGSKPQIAVHLGVSYDTDEELMAMLNSFDRDTGSADVAKAVNASWDMFLKEGRPNAKRVLIVVSDKRSESTDSEIQDEVKPLQDNDVIVIPVALGVEADERQLKLLTIDESTFVKIKTTNDTTDIKIKVMAIVFKERISIPDMDLLFAISTTATDSEENLAFVKEVIYKIIAKYGIKKIKYSLLTFGQEPFIHFKFNFISDDVTRLKLAIERSKMKSSGASLEKAMEESKKVFDEAEGWY</sequence>
<proteinExistence type="predicted"/>
<accession>A0A9X0A5R4</accession>
<dbReference type="InterPro" id="IPR002035">
    <property type="entry name" value="VWF_A"/>
</dbReference>
<evidence type="ECO:0000259" key="1">
    <source>
        <dbReference type="PROSITE" id="PS50234"/>
    </source>
</evidence>
<dbReference type="InterPro" id="IPR052229">
    <property type="entry name" value="Collagen-VI/PIF"/>
</dbReference>
<organism evidence="2 3">
    <name type="scientific">Desmophyllum pertusum</name>
    <dbReference type="NCBI Taxonomy" id="174260"/>
    <lineage>
        <taxon>Eukaryota</taxon>
        <taxon>Metazoa</taxon>
        <taxon>Cnidaria</taxon>
        <taxon>Anthozoa</taxon>
        <taxon>Hexacorallia</taxon>
        <taxon>Scleractinia</taxon>
        <taxon>Caryophylliina</taxon>
        <taxon>Caryophylliidae</taxon>
        <taxon>Desmophyllum</taxon>
    </lineage>
</organism>
<dbReference type="CDD" id="cd01450">
    <property type="entry name" value="vWFA_subfamily_ECM"/>
    <property type="match status" value="1"/>
</dbReference>
<evidence type="ECO:0000313" key="3">
    <source>
        <dbReference type="Proteomes" id="UP001163046"/>
    </source>
</evidence>
<name>A0A9X0A5R4_9CNID</name>
<evidence type="ECO:0000313" key="2">
    <source>
        <dbReference type="EMBL" id="KAJ7393304.1"/>
    </source>
</evidence>